<dbReference type="PROSITE" id="PS50181">
    <property type="entry name" value="FBOX"/>
    <property type="match status" value="1"/>
</dbReference>
<feature type="compositionally biased region" description="Polar residues" evidence="1">
    <location>
        <begin position="32"/>
        <end position="56"/>
    </location>
</feature>
<dbReference type="SMART" id="SM00256">
    <property type="entry name" value="FBOX"/>
    <property type="match status" value="1"/>
</dbReference>
<dbReference type="InterPro" id="IPR036047">
    <property type="entry name" value="F-box-like_dom_sf"/>
</dbReference>
<name>A0A8H4VI97_9AGAR</name>
<dbReference type="Gene3D" id="1.20.1280.50">
    <property type="match status" value="1"/>
</dbReference>
<feature type="compositionally biased region" description="Low complexity" evidence="1">
    <location>
        <begin position="20"/>
        <end position="31"/>
    </location>
</feature>
<evidence type="ECO:0000313" key="3">
    <source>
        <dbReference type="EMBL" id="KAF4611636.1"/>
    </source>
</evidence>
<accession>A0A8H4VI97</accession>
<dbReference type="SUPFAM" id="SSF81383">
    <property type="entry name" value="F-box domain"/>
    <property type="match status" value="1"/>
</dbReference>
<dbReference type="AlphaFoldDB" id="A0A8H4VI97"/>
<dbReference type="CDD" id="cd09917">
    <property type="entry name" value="F-box_SF"/>
    <property type="match status" value="1"/>
</dbReference>
<gene>
    <name evidence="3" type="ORF">D9613_004573</name>
</gene>
<feature type="compositionally biased region" description="Basic and acidic residues" evidence="1">
    <location>
        <begin position="587"/>
        <end position="603"/>
    </location>
</feature>
<dbReference type="Proteomes" id="UP000521872">
    <property type="component" value="Unassembled WGS sequence"/>
</dbReference>
<dbReference type="InterPro" id="IPR001810">
    <property type="entry name" value="F-box_dom"/>
</dbReference>
<feature type="compositionally biased region" description="Basic residues" evidence="1">
    <location>
        <begin position="1050"/>
        <end position="1063"/>
    </location>
</feature>
<evidence type="ECO:0000313" key="4">
    <source>
        <dbReference type="Proteomes" id="UP000521872"/>
    </source>
</evidence>
<feature type="region of interest" description="Disordered" evidence="1">
    <location>
        <begin position="95"/>
        <end position="116"/>
    </location>
</feature>
<feature type="domain" description="F-box" evidence="2">
    <location>
        <begin position="128"/>
        <end position="177"/>
    </location>
</feature>
<feature type="region of interest" description="Disordered" evidence="1">
    <location>
        <begin position="497"/>
        <end position="531"/>
    </location>
</feature>
<feature type="region of interest" description="Disordered" evidence="1">
    <location>
        <begin position="1"/>
        <end position="78"/>
    </location>
</feature>
<organism evidence="3 4">
    <name type="scientific">Agrocybe pediades</name>
    <dbReference type="NCBI Taxonomy" id="84607"/>
    <lineage>
        <taxon>Eukaryota</taxon>
        <taxon>Fungi</taxon>
        <taxon>Dikarya</taxon>
        <taxon>Basidiomycota</taxon>
        <taxon>Agaricomycotina</taxon>
        <taxon>Agaricomycetes</taxon>
        <taxon>Agaricomycetidae</taxon>
        <taxon>Agaricales</taxon>
        <taxon>Agaricineae</taxon>
        <taxon>Strophariaceae</taxon>
        <taxon>Agrocybe</taxon>
    </lineage>
</organism>
<feature type="compositionally biased region" description="Acidic residues" evidence="1">
    <location>
        <begin position="1080"/>
        <end position="1096"/>
    </location>
</feature>
<feature type="compositionally biased region" description="Basic and acidic residues" evidence="1">
    <location>
        <begin position="95"/>
        <end position="115"/>
    </location>
</feature>
<evidence type="ECO:0000259" key="2">
    <source>
        <dbReference type="PROSITE" id="PS50181"/>
    </source>
</evidence>
<keyword evidence="4" id="KW-1185">Reference proteome</keyword>
<dbReference type="Pfam" id="PF00646">
    <property type="entry name" value="F-box"/>
    <property type="match status" value="1"/>
</dbReference>
<sequence length="1096" mass="128223">MARATITNYFKPVPRHSQETTSASNTATSASVPDTSTTQLAGVSTQITQPTSSNDNIARDGSGDSEGPPRKKLKLTADNGRELALRISQTEKTRNLKRVKTEEHDKSEVSTRVKEGALSNKSKSRAKLRVFPEFPVDVIFEVFSHLMPLDLLHLMRTNKDLRRLLRDRSSTYVWKSAFENVNIPPVVQESDTPTKFRKLPPCPDDLQLPQWASFIWDTFCQNCSTSNVRNVNFHLRVRYCNKCAKQLLCARNEIVKTNTFSHQLLLRCVSFSMWSDRNSCTVEAKDAFLQEFKHLKKQAGLTALLQKDESLEVIPKEVEQFVAEKEADLQVHTRHANKCRKWYDLQVQEREDALDKIKLDRVNFIRTKLAEEGYTAEIQFLDNLDKRICAVLPWPNVKTFSLAGWNRYNQHPLLKIVKPLNDQTYAKIEPELIKWMQSISKLVVQNEVNLRVQEREALFHQAYLEWRNDPATLKAYHSSVLMPSFADVLGLELGGFGDDKEEHEADDEAGGWEPLDPYNDPNDDREDGGERLGKVLSRGLRIVREYVYYGRYRSADEWHRTRVWWGMRDKQPKNVWDLFDEEEEEEMKKKIEADSEHDEDRPSRKTSHTNQLNKRGRDAEPREVTLDLAKRIINAKVPYFVDKWRRAKIRDLWIRAYSRRDLNVDDPDWVGMFGTYPTPSTESFIRFPWWDENGKSAPRYGQHTYRGARSESEKNSYNTYNEEKKERLRKKDLQLAVVVFRCHWQGGTCHYDVERRRCCDQGICNNDGMTPQGTYWDDVKDNEEPCLWYPEFLHHPCQSITRTEYYEQQTKKHATFYRGKEYSSSIRSTAWEGFELKHRSRKTNPRALKFDEKASRVVKALLLAAMMDEEETTVRDMDQFDGRFVCLKCSFGHGCDGQRRMRVFTWRDAVQHALRAHFGDARVTWECLSRAETARAIALEQVEKVKKGYLPENRQKLWRCLKCRGTKEDPGRMTLREMRRHWIRVADHGDHESISASEETVNHPERPVLPEYLLGYYRALDYVPRELPPVKMIPQPTSEEEKQEMEAIKQKKIKAKEKRRRKKDPYGSFVRRMLRFNESDTSDGDVDDDDDDDDCY</sequence>
<dbReference type="EMBL" id="JAACJL010000057">
    <property type="protein sequence ID" value="KAF4611636.1"/>
    <property type="molecule type" value="Genomic_DNA"/>
</dbReference>
<feature type="region of interest" description="Disordered" evidence="1">
    <location>
        <begin position="1033"/>
        <end position="1096"/>
    </location>
</feature>
<proteinExistence type="predicted"/>
<feature type="region of interest" description="Disordered" evidence="1">
    <location>
        <begin position="587"/>
        <end position="620"/>
    </location>
</feature>
<evidence type="ECO:0000256" key="1">
    <source>
        <dbReference type="SAM" id="MobiDB-lite"/>
    </source>
</evidence>
<reference evidence="3 4" key="1">
    <citation type="submission" date="2019-12" db="EMBL/GenBank/DDBJ databases">
        <authorList>
            <person name="Floudas D."/>
            <person name="Bentzer J."/>
            <person name="Ahren D."/>
            <person name="Johansson T."/>
            <person name="Persson P."/>
            <person name="Tunlid A."/>
        </authorList>
    </citation>
    <scope>NUCLEOTIDE SEQUENCE [LARGE SCALE GENOMIC DNA]</scope>
    <source>
        <strain evidence="3 4">CBS 102.39</strain>
    </source>
</reference>
<protein>
    <recommendedName>
        <fullName evidence="2">F-box domain-containing protein</fullName>
    </recommendedName>
</protein>
<comment type="caution">
    <text evidence="3">The sequence shown here is derived from an EMBL/GenBank/DDBJ whole genome shotgun (WGS) entry which is preliminary data.</text>
</comment>